<dbReference type="HAMAP" id="MF_00454">
    <property type="entry name" value="FluC"/>
    <property type="match status" value="1"/>
</dbReference>
<feature type="binding site" evidence="10">
    <location>
        <position position="86"/>
    </location>
    <ligand>
        <name>Na(+)</name>
        <dbReference type="ChEBI" id="CHEBI:29101"/>
        <note>structural</note>
    </ligand>
</feature>
<dbReference type="GO" id="GO:0062054">
    <property type="term" value="F:fluoride channel activity"/>
    <property type="evidence" value="ECO:0007669"/>
    <property type="project" value="UniProtKB-UniRule"/>
</dbReference>
<keyword evidence="3 10" id="KW-0812">Transmembrane</keyword>
<sequence length="135" mass="14746">MSNRVSNLHSIKLYIAVGIGGIIGAVGRYSISLLFQPNVNFPYATLIVNLIGCYLLSFVLNKGLIKQRLSPEMFAALGTGTIGAFTTFSTFAVETIELWTRNSYLSILYVVISIFGGLGFCFLGYMSAKERVVQS</sequence>
<feature type="transmembrane region" description="Helical" evidence="10">
    <location>
        <begin position="12"/>
        <end position="35"/>
    </location>
</feature>
<keyword evidence="5 10" id="KW-0472">Membrane</keyword>
<keyword evidence="6 10" id="KW-0407">Ion channel</keyword>
<dbReference type="InterPro" id="IPR003691">
    <property type="entry name" value="FluC"/>
</dbReference>
<evidence type="ECO:0000256" key="2">
    <source>
        <dbReference type="ARBA" id="ARBA00022475"/>
    </source>
</evidence>
<dbReference type="GO" id="GO:0005886">
    <property type="term" value="C:plasma membrane"/>
    <property type="evidence" value="ECO:0007669"/>
    <property type="project" value="UniProtKB-SubCell"/>
</dbReference>
<proteinExistence type="inferred from homology"/>
<evidence type="ECO:0000256" key="3">
    <source>
        <dbReference type="ARBA" id="ARBA00022692"/>
    </source>
</evidence>
<dbReference type="AlphaFoldDB" id="A0A917LZV0"/>
<protein>
    <recommendedName>
        <fullName evidence="10">Fluoride-specific ion channel FluC</fullName>
    </recommendedName>
</protein>
<dbReference type="PANTHER" id="PTHR28259">
    <property type="entry name" value="FLUORIDE EXPORT PROTEIN 1-RELATED"/>
    <property type="match status" value="1"/>
</dbReference>
<name>A0A917LZV0_9BACI</name>
<feature type="transmembrane region" description="Helical" evidence="10">
    <location>
        <begin position="73"/>
        <end position="92"/>
    </location>
</feature>
<reference evidence="11" key="1">
    <citation type="journal article" date="2014" name="Int. J. Syst. Evol. Microbiol.">
        <title>Complete genome sequence of Corynebacterium casei LMG S-19264T (=DSM 44701T), isolated from a smear-ripened cheese.</title>
        <authorList>
            <consortium name="US DOE Joint Genome Institute (JGI-PGF)"/>
            <person name="Walter F."/>
            <person name="Albersmeier A."/>
            <person name="Kalinowski J."/>
            <person name="Ruckert C."/>
        </authorList>
    </citation>
    <scope>NUCLEOTIDE SEQUENCE</scope>
    <source>
        <strain evidence="11">CGMCC 1.12754</strain>
    </source>
</reference>
<dbReference type="Proteomes" id="UP000622860">
    <property type="component" value="Unassembled WGS sequence"/>
</dbReference>
<evidence type="ECO:0000256" key="4">
    <source>
        <dbReference type="ARBA" id="ARBA00022989"/>
    </source>
</evidence>
<evidence type="ECO:0000256" key="9">
    <source>
        <dbReference type="ARBA" id="ARBA00049940"/>
    </source>
</evidence>
<reference evidence="11" key="2">
    <citation type="submission" date="2020-09" db="EMBL/GenBank/DDBJ databases">
        <authorList>
            <person name="Sun Q."/>
            <person name="Zhou Y."/>
        </authorList>
    </citation>
    <scope>NUCLEOTIDE SEQUENCE</scope>
    <source>
        <strain evidence="11">CGMCC 1.12754</strain>
    </source>
</reference>
<evidence type="ECO:0000256" key="7">
    <source>
        <dbReference type="ARBA" id="ARBA00035120"/>
    </source>
</evidence>
<dbReference type="PANTHER" id="PTHR28259:SF1">
    <property type="entry name" value="FLUORIDE EXPORT PROTEIN 1-RELATED"/>
    <property type="match status" value="1"/>
</dbReference>
<keyword evidence="10" id="KW-0813">Transport</keyword>
<dbReference type="Pfam" id="PF02537">
    <property type="entry name" value="CRCB"/>
    <property type="match status" value="1"/>
</dbReference>
<dbReference type="EMBL" id="BMFR01000002">
    <property type="protein sequence ID" value="GGG66701.1"/>
    <property type="molecule type" value="Genomic_DNA"/>
</dbReference>
<evidence type="ECO:0000313" key="12">
    <source>
        <dbReference type="Proteomes" id="UP000622860"/>
    </source>
</evidence>
<dbReference type="GO" id="GO:0140114">
    <property type="term" value="P:cellular detoxification of fluoride"/>
    <property type="evidence" value="ECO:0007669"/>
    <property type="project" value="UniProtKB-UniRule"/>
</dbReference>
<comment type="subcellular location">
    <subcellularLocation>
        <location evidence="1 10">Cell membrane</location>
        <topology evidence="1 10">Multi-pass membrane protein</topology>
    </subcellularLocation>
</comment>
<organism evidence="11 12">
    <name type="scientific">Virgibacillus oceani</name>
    <dbReference type="NCBI Taxonomy" id="1479511"/>
    <lineage>
        <taxon>Bacteria</taxon>
        <taxon>Bacillati</taxon>
        <taxon>Bacillota</taxon>
        <taxon>Bacilli</taxon>
        <taxon>Bacillales</taxon>
        <taxon>Bacillaceae</taxon>
        <taxon>Virgibacillus</taxon>
    </lineage>
</organism>
<keyword evidence="10" id="KW-0479">Metal-binding</keyword>
<comment type="similarity">
    <text evidence="7 10">Belongs to the fluoride channel Fluc/FEX (TC 1.A.43) family.</text>
</comment>
<feature type="binding site" evidence="10">
    <location>
        <position position="83"/>
    </location>
    <ligand>
        <name>Na(+)</name>
        <dbReference type="ChEBI" id="CHEBI:29101"/>
        <note>structural</note>
    </ligand>
</feature>
<comment type="catalytic activity">
    <reaction evidence="8">
        <text>fluoride(in) = fluoride(out)</text>
        <dbReference type="Rhea" id="RHEA:76159"/>
        <dbReference type="ChEBI" id="CHEBI:17051"/>
    </reaction>
    <physiologicalReaction direction="left-to-right" evidence="8">
        <dbReference type="Rhea" id="RHEA:76160"/>
    </physiologicalReaction>
</comment>
<comment type="activity regulation">
    <text evidence="10">Na(+) is not transported, but it plays an essential structural role and its presence is essential for fluoride channel function.</text>
</comment>
<evidence type="ECO:0000256" key="6">
    <source>
        <dbReference type="ARBA" id="ARBA00023303"/>
    </source>
</evidence>
<keyword evidence="4 10" id="KW-1133">Transmembrane helix</keyword>
<feature type="transmembrane region" description="Helical" evidence="10">
    <location>
        <begin position="104"/>
        <end position="125"/>
    </location>
</feature>
<keyword evidence="12" id="KW-1185">Reference proteome</keyword>
<dbReference type="GO" id="GO:0046872">
    <property type="term" value="F:metal ion binding"/>
    <property type="evidence" value="ECO:0007669"/>
    <property type="project" value="UniProtKB-KW"/>
</dbReference>
<gene>
    <name evidence="10" type="primary">fluC</name>
    <name evidence="10" type="synonym">crcB</name>
    <name evidence="11" type="ORF">GCM10011398_07910</name>
</gene>
<comment type="caution">
    <text evidence="11">The sequence shown here is derived from an EMBL/GenBank/DDBJ whole genome shotgun (WGS) entry which is preliminary data.</text>
</comment>
<keyword evidence="10" id="KW-0406">Ion transport</keyword>
<accession>A0A917LZV0</accession>
<comment type="function">
    <text evidence="9 10">Fluoride-specific ion channel. Important for reducing fluoride concentration in the cell, thus reducing its toxicity.</text>
</comment>
<evidence type="ECO:0000256" key="1">
    <source>
        <dbReference type="ARBA" id="ARBA00004651"/>
    </source>
</evidence>
<keyword evidence="10" id="KW-0915">Sodium</keyword>
<keyword evidence="2 10" id="KW-1003">Cell membrane</keyword>
<evidence type="ECO:0000256" key="5">
    <source>
        <dbReference type="ARBA" id="ARBA00023136"/>
    </source>
</evidence>
<evidence type="ECO:0000256" key="8">
    <source>
        <dbReference type="ARBA" id="ARBA00035585"/>
    </source>
</evidence>
<dbReference type="RefSeq" id="WP_229683054.1">
    <property type="nucleotide sequence ID" value="NZ_BMFR01000002.1"/>
</dbReference>
<evidence type="ECO:0000256" key="10">
    <source>
        <dbReference type="HAMAP-Rule" id="MF_00454"/>
    </source>
</evidence>
<feature type="transmembrane region" description="Helical" evidence="10">
    <location>
        <begin position="41"/>
        <end position="61"/>
    </location>
</feature>
<evidence type="ECO:0000313" key="11">
    <source>
        <dbReference type="EMBL" id="GGG66701.1"/>
    </source>
</evidence>